<dbReference type="PANTHER" id="PTHR46797">
    <property type="entry name" value="HTH-TYPE TRANSCRIPTIONAL REGULATOR"/>
    <property type="match status" value="1"/>
</dbReference>
<dbReference type="CDD" id="cd02209">
    <property type="entry name" value="cupin_XRE_C"/>
    <property type="match status" value="1"/>
</dbReference>
<geneLocation type="plasmid" evidence="4 5">
    <name>unnamed1</name>
</geneLocation>
<sequence>MSHHDTVEKDVPSLGTKLRSRRKQKLMTMQQVADQAGLSVGFISQVERDLTVPSLSSLASIAHVLDQPIGAFLSQPDSSQDLTRRANRVSYTTGRETLSYERLSASFPGSTLRAVLTHEKPGHRGEPISHDGEELMLVLAGELTVEIEGEVSVLREGDSIHFDSRRTHSTWNHTDDVTTIMWCGTMDVFGDGEPDPIHTNGTTANEPANGE</sequence>
<dbReference type="Proteomes" id="UP000318483">
    <property type="component" value="Plasmid unnamed1"/>
</dbReference>
<keyword evidence="4" id="KW-0614">Plasmid</keyword>
<dbReference type="GO" id="GO:0003700">
    <property type="term" value="F:DNA-binding transcription factor activity"/>
    <property type="evidence" value="ECO:0007669"/>
    <property type="project" value="TreeGrafter"/>
</dbReference>
<dbReference type="GO" id="GO:0005829">
    <property type="term" value="C:cytosol"/>
    <property type="evidence" value="ECO:0007669"/>
    <property type="project" value="TreeGrafter"/>
</dbReference>
<keyword evidence="5" id="KW-1185">Reference proteome</keyword>
<dbReference type="RefSeq" id="WP_146365863.1">
    <property type="nucleotide sequence ID" value="NZ_CP042262.1"/>
</dbReference>
<dbReference type="InterPro" id="IPR013096">
    <property type="entry name" value="Cupin_2"/>
</dbReference>
<accession>A0A5B8I8Q1</accession>
<dbReference type="SUPFAM" id="SSF51182">
    <property type="entry name" value="RmlC-like cupins"/>
    <property type="match status" value="1"/>
</dbReference>
<feature type="domain" description="HTH cro/C1-type" evidence="3">
    <location>
        <begin position="18"/>
        <end position="72"/>
    </location>
</feature>
<evidence type="ECO:0000256" key="1">
    <source>
        <dbReference type="ARBA" id="ARBA00023125"/>
    </source>
</evidence>
<dbReference type="InterPro" id="IPR011051">
    <property type="entry name" value="RmlC_Cupin_sf"/>
</dbReference>
<dbReference type="InterPro" id="IPR014710">
    <property type="entry name" value="RmlC-like_jellyroll"/>
</dbReference>
<keyword evidence="1" id="KW-0238">DNA-binding</keyword>
<feature type="compositionally biased region" description="Basic and acidic residues" evidence="2">
    <location>
        <begin position="1"/>
        <end position="11"/>
    </location>
</feature>
<dbReference type="Pfam" id="PF07883">
    <property type="entry name" value="Cupin_2"/>
    <property type="match status" value="1"/>
</dbReference>
<organism evidence="4 5">
    <name type="scientific">Qingshengfaniella alkalisoli</name>
    <dbReference type="NCBI Taxonomy" id="2599296"/>
    <lineage>
        <taxon>Bacteria</taxon>
        <taxon>Pseudomonadati</taxon>
        <taxon>Pseudomonadota</taxon>
        <taxon>Alphaproteobacteria</taxon>
        <taxon>Rhodobacterales</taxon>
        <taxon>Paracoccaceae</taxon>
        <taxon>Qingshengfaniella</taxon>
    </lineage>
</organism>
<proteinExistence type="predicted"/>
<name>A0A5B8I8Q1_9RHOB</name>
<reference evidence="4 5" key="1">
    <citation type="submission" date="2019-07" db="EMBL/GenBank/DDBJ databases">
        <title>Litoreibacter alkalisoli sp. nov., isolated from saline-alkaline soil.</title>
        <authorList>
            <person name="Wang S."/>
            <person name="Xu L."/>
            <person name="Xing Y.-T."/>
            <person name="Sun J.-Q."/>
        </authorList>
    </citation>
    <scope>NUCLEOTIDE SEQUENCE [LARGE SCALE GENOMIC DNA]</scope>
    <source>
        <strain evidence="4 5">LN3S51</strain>
        <plasmid evidence="4 5">unnamed1</plasmid>
    </source>
</reference>
<dbReference type="GO" id="GO:0003677">
    <property type="term" value="F:DNA binding"/>
    <property type="evidence" value="ECO:0007669"/>
    <property type="project" value="UniProtKB-KW"/>
</dbReference>
<evidence type="ECO:0000256" key="2">
    <source>
        <dbReference type="SAM" id="MobiDB-lite"/>
    </source>
</evidence>
<dbReference type="Pfam" id="PF01381">
    <property type="entry name" value="HTH_3"/>
    <property type="match status" value="1"/>
</dbReference>
<feature type="region of interest" description="Disordered" evidence="2">
    <location>
        <begin position="1"/>
        <end position="22"/>
    </location>
</feature>
<evidence type="ECO:0000313" key="5">
    <source>
        <dbReference type="Proteomes" id="UP000318483"/>
    </source>
</evidence>
<dbReference type="Gene3D" id="1.10.260.40">
    <property type="entry name" value="lambda repressor-like DNA-binding domains"/>
    <property type="match status" value="1"/>
</dbReference>
<protein>
    <submittedName>
        <fullName evidence="4">Cupin domain-containing protein</fullName>
    </submittedName>
</protein>
<dbReference type="SUPFAM" id="SSF47413">
    <property type="entry name" value="lambda repressor-like DNA-binding domains"/>
    <property type="match status" value="1"/>
</dbReference>
<dbReference type="InterPro" id="IPR050807">
    <property type="entry name" value="TransReg_Diox_bact_type"/>
</dbReference>
<dbReference type="InterPro" id="IPR010982">
    <property type="entry name" value="Lambda_DNA-bd_dom_sf"/>
</dbReference>
<gene>
    <name evidence="4" type="ORF">FPZ52_12080</name>
</gene>
<dbReference type="Gene3D" id="2.60.120.10">
    <property type="entry name" value="Jelly Rolls"/>
    <property type="match status" value="1"/>
</dbReference>
<dbReference type="CDD" id="cd00093">
    <property type="entry name" value="HTH_XRE"/>
    <property type="match status" value="1"/>
</dbReference>
<dbReference type="PROSITE" id="PS50943">
    <property type="entry name" value="HTH_CROC1"/>
    <property type="match status" value="1"/>
</dbReference>
<dbReference type="PANTHER" id="PTHR46797:SF25">
    <property type="entry name" value="TRANSCRIPTIONAL REGULATOR"/>
    <property type="match status" value="1"/>
</dbReference>
<dbReference type="EMBL" id="CP042262">
    <property type="protein sequence ID" value="QDY70445.1"/>
    <property type="molecule type" value="Genomic_DNA"/>
</dbReference>
<evidence type="ECO:0000259" key="3">
    <source>
        <dbReference type="PROSITE" id="PS50943"/>
    </source>
</evidence>
<dbReference type="OrthoDB" id="9814751at2"/>
<dbReference type="KEGG" id="lit:FPZ52_12080"/>
<dbReference type="InterPro" id="IPR001387">
    <property type="entry name" value="Cro/C1-type_HTH"/>
</dbReference>
<evidence type="ECO:0000313" key="4">
    <source>
        <dbReference type="EMBL" id="QDY70445.1"/>
    </source>
</evidence>
<dbReference type="AlphaFoldDB" id="A0A5B8I8Q1"/>
<dbReference type="SMART" id="SM00530">
    <property type="entry name" value="HTH_XRE"/>
    <property type="match status" value="1"/>
</dbReference>